<dbReference type="RefSeq" id="WP_188604123.1">
    <property type="nucleotide sequence ID" value="NZ_AP026830.1"/>
</dbReference>
<dbReference type="Proteomes" id="UP001060771">
    <property type="component" value="Chromosome"/>
</dbReference>
<sequence length="207" mass="23293">MDWRGILASIRGGEAGERDLRYLIARNALPFIINATKHPGLFVLTPKPGVKPTPLIEGFLMSLRLALDRMDPITLARPFNIVATLGEYKTSERTAYKPEDVIEDAIERLVLPIKPRRVRARVRAHGLGNGDAMRSLVRDALARHGVMHSGKASLVFNVEEVWVDQVRLYIGLFPKWLLVRYKYIVVLRRLRSEGERGGGSSSVPRAF</sequence>
<protein>
    <recommendedName>
        <fullName evidence="5">THUMP domain-containing protein</fullName>
    </recommendedName>
</protein>
<evidence type="ECO:0000313" key="1">
    <source>
        <dbReference type="EMBL" id="BDR92232.1"/>
    </source>
</evidence>
<reference evidence="2" key="1">
    <citation type="journal article" date="2014" name="Int. J. Syst. Evol. Microbiol.">
        <title>Complete genome sequence of Corynebacterium casei LMG S-19264T (=DSM 44701T), isolated from a smear-ripened cheese.</title>
        <authorList>
            <consortium name="US DOE Joint Genome Institute (JGI-PGF)"/>
            <person name="Walter F."/>
            <person name="Albersmeier A."/>
            <person name="Kalinowski J."/>
            <person name="Ruckert C."/>
        </authorList>
    </citation>
    <scope>NUCLEOTIDE SEQUENCE</scope>
    <source>
        <strain evidence="2">JCM 11219</strain>
    </source>
</reference>
<organism evidence="2 3">
    <name type="scientific">Vulcanisaeta souniana JCM 11219</name>
    <dbReference type="NCBI Taxonomy" id="1293586"/>
    <lineage>
        <taxon>Archaea</taxon>
        <taxon>Thermoproteota</taxon>
        <taxon>Thermoprotei</taxon>
        <taxon>Thermoproteales</taxon>
        <taxon>Thermoproteaceae</taxon>
        <taxon>Vulcanisaeta</taxon>
    </lineage>
</organism>
<reference evidence="2" key="2">
    <citation type="submission" date="2020-09" db="EMBL/GenBank/DDBJ databases">
        <authorList>
            <person name="Sun Q."/>
            <person name="Ohkuma M."/>
        </authorList>
    </citation>
    <scope>NUCLEOTIDE SEQUENCE</scope>
    <source>
        <strain evidence="2">JCM 11219</strain>
    </source>
</reference>
<evidence type="ECO:0000313" key="2">
    <source>
        <dbReference type="EMBL" id="GGI86060.1"/>
    </source>
</evidence>
<reference evidence="1" key="4">
    <citation type="journal article" date="2023" name="Microbiol. Resour. Announc.">
        <title>Complete Genome Sequence of Vulcanisaeta souniana Strain IC-059, a Hyperthermophilic Archaeon Isolated from Hot Spring Water in Japan.</title>
        <authorList>
            <person name="Kato S."/>
            <person name="Itoh T."/>
            <person name="Wu L."/>
            <person name="Ma J."/>
            <person name="Ohkuma M."/>
        </authorList>
    </citation>
    <scope>NUCLEOTIDE SEQUENCE</scope>
    <source>
        <strain evidence="1">JCM 11219</strain>
    </source>
</reference>
<name>A0A830E5W9_9CREN</name>
<dbReference type="Proteomes" id="UP000657075">
    <property type="component" value="Unassembled WGS sequence"/>
</dbReference>
<evidence type="ECO:0008006" key="5">
    <source>
        <dbReference type="Google" id="ProtNLM"/>
    </source>
</evidence>
<reference evidence="4" key="3">
    <citation type="submission" date="2022-09" db="EMBL/GenBank/DDBJ databases">
        <title>Complete genome sequence of Vulcanisaeta souniana.</title>
        <authorList>
            <person name="Kato S."/>
            <person name="Itoh T."/>
            <person name="Ohkuma M."/>
        </authorList>
    </citation>
    <scope>NUCLEOTIDE SEQUENCE [LARGE SCALE GENOMIC DNA]</scope>
    <source>
        <strain evidence="4">JCM 11219</strain>
    </source>
</reference>
<evidence type="ECO:0000313" key="3">
    <source>
        <dbReference type="Proteomes" id="UP000657075"/>
    </source>
</evidence>
<dbReference type="EMBL" id="BMNM01000014">
    <property type="protein sequence ID" value="GGI86060.1"/>
    <property type="molecule type" value="Genomic_DNA"/>
</dbReference>
<dbReference type="EMBL" id="AP026830">
    <property type="protein sequence ID" value="BDR92232.1"/>
    <property type="molecule type" value="Genomic_DNA"/>
</dbReference>
<dbReference type="GeneID" id="76206876"/>
<gene>
    <name evidence="2" type="ORF">GCM10007112_23820</name>
    <name evidence="1" type="ORF">Vsou_13250</name>
</gene>
<accession>A0A830E5W9</accession>
<dbReference type="AlphaFoldDB" id="A0A830E5W9"/>
<evidence type="ECO:0000313" key="4">
    <source>
        <dbReference type="Proteomes" id="UP001060771"/>
    </source>
</evidence>
<proteinExistence type="predicted"/>
<keyword evidence="4" id="KW-1185">Reference proteome</keyword>